<dbReference type="Proteomes" id="UP000005408">
    <property type="component" value="Unassembled WGS sequence"/>
</dbReference>
<organism evidence="2 3">
    <name type="scientific">Magallana gigas</name>
    <name type="common">Pacific oyster</name>
    <name type="synonym">Crassostrea gigas</name>
    <dbReference type="NCBI Taxonomy" id="29159"/>
    <lineage>
        <taxon>Eukaryota</taxon>
        <taxon>Metazoa</taxon>
        <taxon>Spiralia</taxon>
        <taxon>Lophotrochozoa</taxon>
        <taxon>Mollusca</taxon>
        <taxon>Bivalvia</taxon>
        <taxon>Autobranchia</taxon>
        <taxon>Pteriomorphia</taxon>
        <taxon>Ostreida</taxon>
        <taxon>Ostreoidea</taxon>
        <taxon>Ostreidae</taxon>
        <taxon>Magallana</taxon>
    </lineage>
</organism>
<keyword evidence="1" id="KW-0732">Signal</keyword>
<keyword evidence="3" id="KW-1185">Reference proteome</keyword>
<dbReference type="EnsemblMetazoa" id="G4538.2">
    <property type="protein sequence ID" value="G4538.2:cds"/>
    <property type="gene ID" value="G4538"/>
</dbReference>
<feature type="chain" id="PRO_5042432018" description="ShKT domain-containing protein" evidence="1">
    <location>
        <begin position="17"/>
        <end position="167"/>
    </location>
</feature>
<evidence type="ECO:0008006" key="4">
    <source>
        <dbReference type="Google" id="ProtNLM"/>
    </source>
</evidence>
<protein>
    <recommendedName>
        <fullName evidence="4">ShKT domain-containing protein</fullName>
    </recommendedName>
</protein>
<proteinExistence type="predicted"/>
<accession>A0A8W8N3X2</accession>
<dbReference type="AlphaFoldDB" id="A0A8W8N3X2"/>
<dbReference type="EnsemblMetazoa" id="G4538.1">
    <property type="protein sequence ID" value="G4538.1:cds"/>
    <property type="gene ID" value="G4538"/>
</dbReference>
<evidence type="ECO:0000256" key="1">
    <source>
        <dbReference type="SAM" id="SignalP"/>
    </source>
</evidence>
<evidence type="ECO:0000313" key="2">
    <source>
        <dbReference type="EnsemblMetazoa" id="G4538.2:cds"/>
    </source>
</evidence>
<name>A0A8W8N3X2_MAGGI</name>
<feature type="signal peptide" evidence="1">
    <location>
        <begin position="1"/>
        <end position="16"/>
    </location>
</feature>
<evidence type="ECO:0000313" key="3">
    <source>
        <dbReference type="Proteomes" id="UP000005408"/>
    </source>
</evidence>
<sequence>MLFFNIVIFLCSFAGGFLFVLSNPSPRPVEKQPTNRTLSKSVHCSNTTPYCALLGQSVCSSHEAWATYNCQMFCGKCTAQTVSTSTASSTSVGITASTINTRLTCPVCDENLNCVWNHTCFHGEVCMIRNTPFTVHCSKKQDCIFMKTLVNEIACCEDRQCISKIVP</sequence>
<reference evidence="2" key="1">
    <citation type="submission" date="2022-08" db="UniProtKB">
        <authorList>
            <consortium name="EnsemblMetazoa"/>
        </authorList>
    </citation>
    <scope>IDENTIFICATION</scope>
    <source>
        <strain evidence="2">05x7-T-G4-1.051#20</strain>
    </source>
</reference>